<dbReference type="EMBL" id="LT635757">
    <property type="protein sequence ID" value="SGZ50836.1"/>
    <property type="molecule type" value="Genomic_DNA"/>
</dbReference>
<dbReference type="GO" id="GO:0004190">
    <property type="term" value="F:aspartic-type endopeptidase activity"/>
    <property type="evidence" value="ECO:0007669"/>
    <property type="project" value="InterPro"/>
</dbReference>
<dbReference type="InterPro" id="IPR034164">
    <property type="entry name" value="Pepsin-like_dom"/>
</dbReference>
<proteinExistence type="inferred from homology"/>
<dbReference type="PANTHER" id="PTHR47966">
    <property type="entry name" value="BETA-SITE APP-CLEAVING ENZYME, ISOFORM A-RELATED"/>
    <property type="match status" value="1"/>
</dbReference>
<dbReference type="OrthoDB" id="771136at2759"/>
<dbReference type="PROSITE" id="PS51767">
    <property type="entry name" value="PEPTIDASE_A1"/>
    <property type="match status" value="1"/>
</dbReference>
<evidence type="ECO:0000256" key="3">
    <source>
        <dbReference type="PIRSR" id="PIRSR601461-2"/>
    </source>
</evidence>
<name>A0A1L0D2X0_9ASCO</name>
<dbReference type="Gene3D" id="2.40.70.10">
    <property type="entry name" value="Acid Proteases"/>
    <property type="match status" value="1"/>
</dbReference>
<dbReference type="InterPro" id="IPR001461">
    <property type="entry name" value="Aspartic_peptidase_A1"/>
</dbReference>
<evidence type="ECO:0000256" key="2">
    <source>
        <dbReference type="ARBA" id="ARBA00023157"/>
    </source>
</evidence>
<keyword evidence="6" id="KW-1185">Reference proteome</keyword>
<evidence type="ECO:0000256" key="1">
    <source>
        <dbReference type="ARBA" id="ARBA00007447"/>
    </source>
</evidence>
<dbReference type="InterPro" id="IPR021109">
    <property type="entry name" value="Peptidase_aspartic_dom_sf"/>
</dbReference>
<evidence type="ECO:0000313" key="5">
    <source>
        <dbReference type="EMBL" id="SGZ50836.1"/>
    </source>
</evidence>
<dbReference type="STRING" id="45354.A0A1L0D2X0"/>
<dbReference type="AlphaFoldDB" id="A0A1L0D2X0"/>
<accession>A0A1L0D2X0</accession>
<comment type="similarity">
    <text evidence="1">Belongs to the peptidase A1 family.</text>
</comment>
<dbReference type="GO" id="GO:0006508">
    <property type="term" value="P:proteolysis"/>
    <property type="evidence" value="ECO:0007669"/>
    <property type="project" value="InterPro"/>
</dbReference>
<dbReference type="SUPFAM" id="SSF50630">
    <property type="entry name" value="Acid proteases"/>
    <property type="match status" value="1"/>
</dbReference>
<evidence type="ECO:0000313" key="6">
    <source>
        <dbReference type="Proteomes" id="UP000182334"/>
    </source>
</evidence>
<keyword evidence="2 3" id="KW-1015">Disulfide bond</keyword>
<protein>
    <submittedName>
        <fullName evidence="5">CIC11C00000000406</fullName>
    </submittedName>
</protein>
<sequence length="248" mass="27331">MDLSALSHPNERISERDYVGGAVRRFAYTAPLKIGSLEDEVRIAFQTTRNLFWVPTRNCDSYQFQNKRDTITGFYQCDSNGVYLPSKLTSFRNTGYLFHWWYSETDTGGASGYFGYDKVQYGVYSGNVTFGIATADLFGEIGLGFPDLQILDTDSTLGGVTFSQQLLENGDIESSAYSFQLGINNASEGTLLLGAVDHSKYEGKLQKVKMVDLYTDGSDSILILLDGYLGDGFSSEMNISVLVTTIAG</sequence>
<organism evidence="5 6">
    <name type="scientific">Sungouiella intermedia</name>
    <dbReference type="NCBI Taxonomy" id="45354"/>
    <lineage>
        <taxon>Eukaryota</taxon>
        <taxon>Fungi</taxon>
        <taxon>Dikarya</taxon>
        <taxon>Ascomycota</taxon>
        <taxon>Saccharomycotina</taxon>
        <taxon>Pichiomycetes</taxon>
        <taxon>Metschnikowiaceae</taxon>
        <taxon>Sungouiella</taxon>
    </lineage>
</organism>
<gene>
    <name evidence="5" type="ORF">SAMEA4029010_CIC11G00000000406</name>
</gene>
<dbReference type="PANTHER" id="PTHR47966:SF51">
    <property type="entry name" value="BETA-SITE APP-CLEAVING ENZYME, ISOFORM A-RELATED"/>
    <property type="match status" value="1"/>
</dbReference>
<dbReference type="InterPro" id="IPR033121">
    <property type="entry name" value="PEPTIDASE_A1"/>
</dbReference>
<reference evidence="5 6" key="1">
    <citation type="submission" date="2016-10" db="EMBL/GenBank/DDBJ databases">
        <authorList>
            <person name="de Groot N.N."/>
        </authorList>
    </citation>
    <scope>NUCLEOTIDE SEQUENCE [LARGE SCALE GENOMIC DNA]</scope>
    <source>
        <strain evidence="5 6">CBS 141442</strain>
    </source>
</reference>
<feature type="disulfide bond" evidence="3">
    <location>
        <begin position="59"/>
        <end position="77"/>
    </location>
</feature>
<dbReference type="CDD" id="cd05471">
    <property type="entry name" value="pepsin_like"/>
    <property type="match status" value="1"/>
</dbReference>
<evidence type="ECO:0000259" key="4">
    <source>
        <dbReference type="PROSITE" id="PS51767"/>
    </source>
</evidence>
<dbReference type="Proteomes" id="UP000182334">
    <property type="component" value="Chromosome II"/>
</dbReference>
<dbReference type="Pfam" id="PF00026">
    <property type="entry name" value="Asp"/>
    <property type="match status" value="1"/>
</dbReference>
<feature type="domain" description="Peptidase A1" evidence="4">
    <location>
        <begin position="28"/>
        <end position="248"/>
    </location>
</feature>